<organism evidence="2 3">
    <name type="scientific">Candidatus Berkelbacteria bacterium CG10_big_fil_rev_8_21_14_0_10_43_14</name>
    <dbReference type="NCBI Taxonomy" id="1974515"/>
    <lineage>
        <taxon>Bacteria</taxon>
        <taxon>Candidatus Berkelbacteria</taxon>
    </lineage>
</organism>
<dbReference type="Proteomes" id="UP000231162">
    <property type="component" value="Unassembled WGS sequence"/>
</dbReference>
<protein>
    <recommendedName>
        <fullName evidence="1">Zinc finger CHC2-type domain-containing protein</fullName>
    </recommendedName>
</protein>
<name>A0A2M6R8F4_9BACT</name>
<evidence type="ECO:0000313" key="3">
    <source>
        <dbReference type="Proteomes" id="UP000231162"/>
    </source>
</evidence>
<dbReference type="InterPro" id="IPR036977">
    <property type="entry name" value="DNA_primase_Znf_CHC2"/>
</dbReference>
<dbReference type="Pfam" id="PF01807">
    <property type="entry name" value="Zn_ribbon_DnaG"/>
    <property type="match status" value="1"/>
</dbReference>
<evidence type="ECO:0000259" key="1">
    <source>
        <dbReference type="Pfam" id="PF01807"/>
    </source>
</evidence>
<evidence type="ECO:0000313" key="2">
    <source>
        <dbReference type="EMBL" id="PIS06813.1"/>
    </source>
</evidence>
<accession>A0A2M6R8F4</accession>
<dbReference type="SUPFAM" id="SSF57783">
    <property type="entry name" value="Zinc beta-ribbon"/>
    <property type="match status" value="1"/>
</dbReference>
<dbReference type="EMBL" id="PEZX01000033">
    <property type="protein sequence ID" value="PIS06813.1"/>
    <property type="molecule type" value="Genomic_DNA"/>
</dbReference>
<dbReference type="Gene3D" id="3.90.580.10">
    <property type="entry name" value="Zinc finger, CHC2-type domain"/>
    <property type="match status" value="1"/>
</dbReference>
<dbReference type="GO" id="GO:0006260">
    <property type="term" value="P:DNA replication"/>
    <property type="evidence" value="ECO:0007669"/>
    <property type="project" value="InterPro"/>
</dbReference>
<comment type="caution">
    <text evidence="2">The sequence shown here is derived from an EMBL/GenBank/DDBJ whole genome shotgun (WGS) entry which is preliminary data.</text>
</comment>
<reference evidence="3" key="1">
    <citation type="submission" date="2017-09" db="EMBL/GenBank/DDBJ databases">
        <title>Depth-based differentiation of microbial function through sediment-hosted aquifers and enrichment of novel symbionts in the deep terrestrial subsurface.</title>
        <authorList>
            <person name="Probst A.J."/>
            <person name="Ladd B."/>
            <person name="Jarett J.K."/>
            <person name="Geller-Mcgrath D.E."/>
            <person name="Sieber C.M.K."/>
            <person name="Emerson J.B."/>
            <person name="Anantharaman K."/>
            <person name="Thomas B.C."/>
            <person name="Malmstrom R."/>
            <person name="Stieglmeier M."/>
            <person name="Klingl A."/>
            <person name="Woyke T."/>
            <person name="Ryan C.M."/>
            <person name="Banfield J.F."/>
        </authorList>
    </citation>
    <scope>NUCLEOTIDE SEQUENCE [LARGE SCALE GENOMIC DNA]</scope>
</reference>
<dbReference type="GO" id="GO:0003677">
    <property type="term" value="F:DNA binding"/>
    <property type="evidence" value="ECO:0007669"/>
    <property type="project" value="InterPro"/>
</dbReference>
<dbReference type="GO" id="GO:0003899">
    <property type="term" value="F:DNA-directed RNA polymerase activity"/>
    <property type="evidence" value="ECO:0007669"/>
    <property type="project" value="InterPro"/>
</dbReference>
<dbReference type="AlphaFoldDB" id="A0A2M6R8F4"/>
<dbReference type="GO" id="GO:0008270">
    <property type="term" value="F:zinc ion binding"/>
    <property type="evidence" value="ECO:0007669"/>
    <property type="project" value="InterPro"/>
</dbReference>
<dbReference type="InterPro" id="IPR002694">
    <property type="entry name" value="Znf_CHC2"/>
</dbReference>
<proteinExistence type="predicted"/>
<gene>
    <name evidence="2" type="ORF">COT79_02595</name>
</gene>
<feature type="domain" description="Zinc finger CHC2-type" evidence="1">
    <location>
        <begin position="511"/>
        <end position="565"/>
    </location>
</feature>
<sequence length="906" mass="103651">MPLELFDAPDAITRETIEGLKGTTSLEFRSLMILLLEKGLLDAIFAVPQNGKPMSKYDALVWWSTHFSELEHTIVSCCDMSRGRPHALSRLVREIRETNNNKNVITQVQQHLGGYTHAAVLNLLQGGTRHIVPSKPRLAESQNTTLFDVDYQRAHQIPLIHSKQKPSPDGVCDLDALRDVWRSCVSTDEWTYRPLVNYLNTRDIIPRLISLLRPYYGCFLDKICADQSPANQYYGYYTLLTLASVVLHRDAFDVGKIVTQEKRVIHNHQVSLCRVDACTTREVNHEQLRYVDYFDRRSKSVAELATYLRPLIMDVLDVKCSVGDNEEPNRDRAMPHDLERGEWWKHVHQIQRYLAMIPLAVFLQSHGFYADQYDPRTIWNREKNGSLMYLFPECAPIIRPQAMSADEQIEWFCNNYVDQWEEYHASATMRMLANRIVKHTLKARNGFDVGLTKPKVEQPSLFADPHSIPFGRILSHHRDQYAVYHDSKTKFIESRGEDKHGKVGLLHLGRLCDLIEQKKIVVSKWKEQGCTISCPIHGRDSDPSFNIEFERNWFWCYGCGIHGRIDRSDVPDTISVNFSHTAKPDATNIKVSPEHHRIMSDTQILLQKMYLGESDDDAMDAWEYLATQRGHDPYHAFDLGAGYGHVDVISHLLEIGWTLTQLTYYGLVAFSKNIKTVDYSILQLLCKHGMTPTGICRNKQYTVNDETVEIICEGLPYFPLNNRVTFPLMVGQRMSSFYGRAIWKNSKVPHIKLPRKHHSTPPGGWNTAVLADPRIEHVSVTEAVIDGLVIDRLGGYPIGIIGTGNSTTICEIALGKKQNIYLGYDNEELSPAELKLHKETGKPDLPPGQLATERTAKLLRDFGYKETITYLTHYTLGSENPIWKVSDGSIFKDFGAWWKDKGQFFF</sequence>